<evidence type="ECO:0000256" key="7">
    <source>
        <dbReference type="ARBA" id="ARBA00022490"/>
    </source>
</evidence>
<dbReference type="Gene3D" id="1.20.1270.60">
    <property type="entry name" value="Arfaptin homology (AH) domain/BAR domain"/>
    <property type="match status" value="1"/>
</dbReference>
<dbReference type="AlphaFoldDB" id="A0A674PRH0"/>
<dbReference type="InterPro" id="IPR001452">
    <property type="entry name" value="SH3_domain"/>
</dbReference>
<dbReference type="InterPro" id="IPR001060">
    <property type="entry name" value="FCH_dom"/>
</dbReference>
<evidence type="ECO:0000256" key="14">
    <source>
        <dbReference type="PROSITE-ProRule" id="PRU01077"/>
    </source>
</evidence>
<dbReference type="GO" id="GO:0008289">
    <property type="term" value="F:lipid binding"/>
    <property type="evidence" value="ECO:0007669"/>
    <property type="project" value="UniProtKB-KW"/>
</dbReference>
<evidence type="ECO:0000256" key="6">
    <source>
        <dbReference type="ARBA" id="ARBA00022475"/>
    </source>
</evidence>
<dbReference type="Pfam" id="PF00611">
    <property type="entry name" value="FCH"/>
    <property type="match status" value="1"/>
</dbReference>
<sequence length="616" mass="72017">MSSNWGTELWDQFDSLEKHTGWGIDFLERYTKFIKERADIELSYAKQIRSLSKKYQIKRGREDESRYTWCLAFAATLRQLHELSIQKEELSENLNSQVVCELMRYTQELKTERKSHFQDGRRAQQHIENSWKQLETSKRRFERDCKEAERAQHICNRIDLDNKTDGEKAHQTAQQKKEAAEESRKDYQSSLSQFNHDQYQHYHTLVPVIYQRIQDMEERRIERICEGMRLLVDTERKVLPVMSRCLDAMMDAAESVQPRMDTQQVAEVYKSGFDPPGDVAFQDYSATIRRSVSESSYLDNRAEGRRQSKKRWPFIRKNKLLRLLSSPHQPPPPPPPPILPSPEAPAHNLQRPPPACRAPITQQLNDFMMCGSRTRRKQCFRSLKRGVLYINICFYMCFYFLKMHVYTNKFGLAPADCSHLPPEQRRIKLQSRINNISQEIQREKEQRDALLKMKEVYEQSPQMGDADSLEPRLEEVKQILQKLDDELKKNQVYITNAHNMQCTINIQQCVNNPDGSYTEDHGSSELHFKSQTSEFDDEFDDDLLPSIGTCKSLYPFQGQTEGTLSMVEGELLSVVEEDKGDGWTRVRRNLEEEGYVPTSYIKVFLESSTKGGVTYI</sequence>
<dbReference type="GeneTree" id="ENSGT00950000183047"/>
<keyword evidence="12" id="KW-0206">Cytoskeleton</keyword>
<keyword evidence="8" id="KW-0254">Endocytosis</keyword>
<evidence type="ECO:0000313" key="21">
    <source>
        <dbReference type="Proteomes" id="UP000005226"/>
    </source>
</evidence>
<dbReference type="PANTHER" id="PTHR15735">
    <property type="entry name" value="FCH AND DOUBLE SH3 DOMAINS PROTEIN"/>
    <property type="match status" value="1"/>
</dbReference>
<dbReference type="Pfam" id="PF00018">
    <property type="entry name" value="SH3_1"/>
    <property type="match status" value="1"/>
</dbReference>
<dbReference type="GO" id="GO:0007165">
    <property type="term" value="P:signal transduction"/>
    <property type="evidence" value="ECO:0007669"/>
    <property type="project" value="InterPro"/>
</dbReference>
<feature type="region of interest" description="Disordered" evidence="16">
    <location>
        <begin position="165"/>
        <end position="191"/>
    </location>
</feature>
<dbReference type="CDD" id="cd11619">
    <property type="entry name" value="HR1_CIP4-like"/>
    <property type="match status" value="1"/>
</dbReference>
<feature type="domain" description="F-BAR" evidence="18">
    <location>
        <begin position="3"/>
        <end position="261"/>
    </location>
</feature>
<protein>
    <submittedName>
        <fullName evidence="20">Formin binding protein 1</fullName>
    </submittedName>
</protein>
<dbReference type="GO" id="GO:0006897">
    <property type="term" value="P:endocytosis"/>
    <property type="evidence" value="ECO:0007669"/>
    <property type="project" value="UniProtKB-KW"/>
</dbReference>
<dbReference type="Gene3D" id="2.30.30.40">
    <property type="entry name" value="SH3 Domains"/>
    <property type="match status" value="1"/>
</dbReference>
<evidence type="ECO:0000256" key="11">
    <source>
        <dbReference type="ARBA" id="ARBA00023136"/>
    </source>
</evidence>
<dbReference type="SMART" id="SM00326">
    <property type="entry name" value="SH3"/>
    <property type="match status" value="1"/>
</dbReference>
<evidence type="ECO:0000256" key="8">
    <source>
        <dbReference type="ARBA" id="ARBA00022583"/>
    </source>
</evidence>
<feature type="compositionally biased region" description="Pro residues" evidence="16">
    <location>
        <begin position="328"/>
        <end position="343"/>
    </location>
</feature>
<feature type="compositionally biased region" description="Basic and acidic residues" evidence="16">
    <location>
        <begin position="165"/>
        <end position="187"/>
    </location>
</feature>
<keyword evidence="11" id="KW-0472">Membrane</keyword>
<dbReference type="PANTHER" id="PTHR15735:SF22">
    <property type="entry name" value="FORMIN-BINDING PROTEIN 1 ISOFORM X1"/>
    <property type="match status" value="1"/>
</dbReference>
<dbReference type="SUPFAM" id="SSF103657">
    <property type="entry name" value="BAR/IMD domain-like"/>
    <property type="match status" value="1"/>
</dbReference>
<dbReference type="InterPro" id="IPR027267">
    <property type="entry name" value="AH/BAR_dom_sf"/>
</dbReference>
<evidence type="ECO:0000256" key="3">
    <source>
        <dbReference type="ARBA" id="ARBA00004544"/>
    </source>
</evidence>
<dbReference type="FunFam" id="1.20.1270.60:FF:000002">
    <property type="entry name" value="Formin-binding protein 1-like isoform 1"/>
    <property type="match status" value="1"/>
</dbReference>
<gene>
    <name evidence="20" type="primary">LOC101065942</name>
</gene>
<dbReference type="Gene3D" id="6.10.140.470">
    <property type="match status" value="1"/>
</dbReference>
<dbReference type="InterPro" id="IPR011072">
    <property type="entry name" value="HR1_rho-bd"/>
</dbReference>
<dbReference type="SMART" id="SM00055">
    <property type="entry name" value="FCH"/>
    <property type="match status" value="1"/>
</dbReference>
<reference evidence="20" key="3">
    <citation type="submission" date="2025-09" db="UniProtKB">
        <authorList>
            <consortium name="Ensembl"/>
        </authorList>
    </citation>
    <scope>IDENTIFICATION</scope>
</reference>
<dbReference type="PROSITE" id="PS51741">
    <property type="entry name" value="F_BAR"/>
    <property type="match status" value="1"/>
</dbReference>
<reference evidence="20" key="2">
    <citation type="submission" date="2025-08" db="UniProtKB">
        <authorList>
            <consortium name="Ensembl"/>
        </authorList>
    </citation>
    <scope>IDENTIFICATION</scope>
</reference>
<dbReference type="GO" id="GO:0005886">
    <property type="term" value="C:plasma membrane"/>
    <property type="evidence" value="ECO:0007669"/>
    <property type="project" value="UniProtKB-SubCell"/>
</dbReference>
<feature type="domain" description="SH3" evidence="17">
    <location>
        <begin position="545"/>
        <end position="606"/>
    </location>
</feature>
<comment type="subcellular location">
    <subcellularLocation>
        <location evidence="1">Cell membrane</location>
    </subcellularLocation>
    <subcellularLocation>
        <location evidence="3">Cytoplasm</location>
        <location evidence="3">Cell cortex</location>
    </subcellularLocation>
    <subcellularLocation>
        <location evidence="2">Cytoplasm</location>
        <location evidence="2">Cytoskeleton</location>
    </subcellularLocation>
</comment>
<feature type="coiled-coil region" evidence="15">
    <location>
        <begin position="426"/>
        <end position="460"/>
    </location>
</feature>
<evidence type="ECO:0000256" key="1">
    <source>
        <dbReference type="ARBA" id="ARBA00004236"/>
    </source>
</evidence>
<dbReference type="Proteomes" id="UP000005226">
    <property type="component" value="Chromosome 21"/>
</dbReference>
<evidence type="ECO:0000256" key="4">
    <source>
        <dbReference type="ARBA" id="ARBA00009426"/>
    </source>
</evidence>
<proteinExistence type="inferred from homology"/>
<evidence type="ECO:0000259" key="17">
    <source>
        <dbReference type="PROSITE" id="PS50002"/>
    </source>
</evidence>
<dbReference type="SUPFAM" id="SSF50044">
    <property type="entry name" value="SH3-domain"/>
    <property type="match status" value="1"/>
</dbReference>
<dbReference type="FunFam" id="2.30.30.40:FF:000017">
    <property type="entry name" value="Formin-binding protein 1-like isoform 1"/>
    <property type="match status" value="1"/>
</dbReference>
<reference evidence="20 21" key="1">
    <citation type="journal article" date="2011" name="Genome Biol. Evol.">
        <title>Integration of the genetic map and genome assembly of fugu facilitates insights into distinct features of genome evolution in teleosts and mammals.</title>
        <authorList>
            <person name="Kai W."/>
            <person name="Kikuchi K."/>
            <person name="Tohari S."/>
            <person name="Chew A.K."/>
            <person name="Tay A."/>
            <person name="Fujiwara A."/>
            <person name="Hosoya S."/>
            <person name="Suetake H."/>
            <person name="Naruse K."/>
            <person name="Brenner S."/>
            <person name="Suzuki Y."/>
            <person name="Venkatesh B."/>
        </authorList>
    </citation>
    <scope>NUCLEOTIDE SEQUENCE [LARGE SCALE GENOMIC DNA]</scope>
</reference>
<evidence type="ECO:0000256" key="2">
    <source>
        <dbReference type="ARBA" id="ARBA00004245"/>
    </source>
</evidence>
<evidence type="ECO:0000256" key="10">
    <source>
        <dbReference type="ARBA" id="ARBA00023121"/>
    </source>
</evidence>
<comment type="similarity">
    <text evidence="4">Belongs to the FNBP1 family.</text>
</comment>
<dbReference type="PROSITE" id="PS51860">
    <property type="entry name" value="REM_1"/>
    <property type="match status" value="1"/>
</dbReference>
<dbReference type="InterPro" id="IPR036028">
    <property type="entry name" value="SH3-like_dom_sf"/>
</dbReference>
<dbReference type="Ensembl" id="ENSTRUT00000069757.1">
    <property type="protein sequence ID" value="ENSTRUP00000088139.1"/>
    <property type="gene ID" value="ENSTRUG00000032639.1"/>
</dbReference>
<keyword evidence="10" id="KW-0446">Lipid-binding</keyword>
<evidence type="ECO:0000256" key="13">
    <source>
        <dbReference type="PROSITE-ProRule" id="PRU00192"/>
    </source>
</evidence>
<organism evidence="20 21">
    <name type="scientific">Takifugu rubripes</name>
    <name type="common">Japanese pufferfish</name>
    <name type="synonym">Fugu rubripes</name>
    <dbReference type="NCBI Taxonomy" id="31033"/>
    <lineage>
        <taxon>Eukaryota</taxon>
        <taxon>Metazoa</taxon>
        <taxon>Chordata</taxon>
        <taxon>Craniata</taxon>
        <taxon>Vertebrata</taxon>
        <taxon>Euteleostomi</taxon>
        <taxon>Actinopterygii</taxon>
        <taxon>Neopterygii</taxon>
        <taxon>Teleostei</taxon>
        <taxon>Neoteleostei</taxon>
        <taxon>Acanthomorphata</taxon>
        <taxon>Eupercaria</taxon>
        <taxon>Tetraodontiformes</taxon>
        <taxon>Tetradontoidea</taxon>
        <taxon>Tetraodontidae</taxon>
        <taxon>Takifugu</taxon>
    </lineage>
</organism>
<feature type="region of interest" description="Disordered" evidence="16">
    <location>
        <begin position="324"/>
        <end position="356"/>
    </location>
</feature>
<accession>A0A674PRH0</accession>
<dbReference type="InterPro" id="IPR057870">
    <property type="entry name" value="HR1_TOCA"/>
</dbReference>
<feature type="domain" description="REM-1" evidence="19">
    <location>
        <begin position="419"/>
        <end position="496"/>
    </location>
</feature>
<evidence type="ECO:0000256" key="12">
    <source>
        <dbReference type="ARBA" id="ARBA00023212"/>
    </source>
</evidence>
<dbReference type="Pfam" id="PF25610">
    <property type="entry name" value="HR1_TOCA"/>
    <property type="match status" value="1"/>
</dbReference>
<keyword evidence="7" id="KW-0963">Cytoplasm</keyword>
<dbReference type="GO" id="GO:0005938">
    <property type="term" value="C:cell cortex"/>
    <property type="evidence" value="ECO:0007669"/>
    <property type="project" value="UniProtKB-SubCell"/>
</dbReference>
<dbReference type="GO" id="GO:0005856">
    <property type="term" value="C:cytoskeleton"/>
    <property type="evidence" value="ECO:0007669"/>
    <property type="project" value="UniProtKB-SubCell"/>
</dbReference>
<evidence type="ECO:0000256" key="9">
    <source>
        <dbReference type="ARBA" id="ARBA00023054"/>
    </source>
</evidence>
<evidence type="ECO:0000256" key="16">
    <source>
        <dbReference type="SAM" id="MobiDB-lite"/>
    </source>
</evidence>
<evidence type="ECO:0000259" key="18">
    <source>
        <dbReference type="PROSITE" id="PS51741"/>
    </source>
</evidence>
<keyword evidence="5 13" id="KW-0728">SH3 domain</keyword>
<name>A0A674PRH0_TAKRU</name>
<dbReference type="InterPro" id="IPR031160">
    <property type="entry name" value="F_BAR_dom"/>
</dbReference>
<keyword evidence="9 14" id="KW-0175">Coiled coil</keyword>
<evidence type="ECO:0000256" key="15">
    <source>
        <dbReference type="SAM" id="Coils"/>
    </source>
</evidence>
<keyword evidence="21" id="KW-1185">Reference proteome</keyword>
<keyword evidence="6" id="KW-1003">Cell membrane</keyword>
<evidence type="ECO:0000256" key="5">
    <source>
        <dbReference type="ARBA" id="ARBA00022443"/>
    </source>
</evidence>
<evidence type="ECO:0000259" key="19">
    <source>
        <dbReference type="PROSITE" id="PS51860"/>
    </source>
</evidence>
<evidence type="ECO:0000313" key="20">
    <source>
        <dbReference type="Ensembl" id="ENSTRUP00000088139.1"/>
    </source>
</evidence>
<dbReference type="PROSITE" id="PS50002">
    <property type="entry name" value="SH3"/>
    <property type="match status" value="1"/>
</dbReference>